<comment type="function">
    <text evidence="7">Exhibits a very high intrinsic GTPase hydrolysis rate. Involved in the addition of a carboxymethylaminomethyl (cmnm) group at the wobble position (U34) of certain tRNAs, forming tRNA-cmnm(5)s(2)U34.</text>
</comment>
<dbReference type="InterPro" id="IPR025867">
    <property type="entry name" value="MnmE_helical"/>
</dbReference>
<evidence type="ECO:0000259" key="9">
    <source>
        <dbReference type="Pfam" id="PF01926"/>
    </source>
</evidence>
<feature type="binding site" evidence="7">
    <location>
        <begin position="241"/>
        <end position="247"/>
    </location>
    <ligand>
        <name>GTP</name>
        <dbReference type="ChEBI" id="CHEBI:37565"/>
    </ligand>
</feature>
<feature type="binding site" evidence="7">
    <location>
        <begin position="332"/>
        <end position="334"/>
    </location>
    <ligand>
        <name>GTP</name>
        <dbReference type="ChEBI" id="CHEBI:37565"/>
    </ligand>
</feature>
<keyword evidence="7" id="KW-0479">Metal-binding</keyword>
<evidence type="ECO:0000313" key="13">
    <source>
        <dbReference type="Proteomes" id="UP000275232"/>
    </source>
</evidence>
<dbReference type="CDD" id="cd14858">
    <property type="entry name" value="TrmE_N"/>
    <property type="match status" value="1"/>
</dbReference>
<dbReference type="Gene3D" id="3.30.1360.120">
    <property type="entry name" value="Probable tRNA modification gtpase trme, domain 1"/>
    <property type="match status" value="1"/>
</dbReference>
<dbReference type="InterPro" id="IPR006073">
    <property type="entry name" value="GTP-bd"/>
</dbReference>
<comment type="caution">
    <text evidence="7">Lacks conserved residue(s) required for the propagation of feature annotation.</text>
</comment>
<keyword evidence="6 7" id="KW-0342">GTP-binding</keyword>
<dbReference type="GO" id="GO:0005525">
    <property type="term" value="F:GTP binding"/>
    <property type="evidence" value="ECO:0007669"/>
    <property type="project" value="UniProtKB-UniRule"/>
</dbReference>
<dbReference type="GO" id="GO:0002098">
    <property type="term" value="P:tRNA wobble uridine modification"/>
    <property type="evidence" value="ECO:0007669"/>
    <property type="project" value="TreeGrafter"/>
</dbReference>
<dbReference type="EMBL" id="RPFZ01000001">
    <property type="protein sequence ID" value="RPF71390.1"/>
    <property type="molecule type" value="Genomic_DNA"/>
</dbReference>
<accession>A0A3N5CVA2</accession>
<dbReference type="NCBIfam" id="TIGR00231">
    <property type="entry name" value="small_GTP"/>
    <property type="match status" value="1"/>
</dbReference>
<feature type="compositionally biased region" description="Basic and acidic residues" evidence="8">
    <location>
        <begin position="312"/>
        <end position="331"/>
    </location>
</feature>
<dbReference type="Gene3D" id="3.40.50.300">
    <property type="entry name" value="P-loop containing nucleotide triphosphate hydrolases"/>
    <property type="match status" value="2"/>
</dbReference>
<dbReference type="HAMAP" id="MF_00379">
    <property type="entry name" value="GTPase_MnmE"/>
    <property type="match status" value="1"/>
</dbReference>
<keyword evidence="5 7" id="KW-0630">Potassium</keyword>
<dbReference type="RefSeq" id="WP_123879793.1">
    <property type="nucleotide sequence ID" value="NZ_RPFZ01000001.1"/>
</dbReference>
<dbReference type="GO" id="GO:0005737">
    <property type="term" value="C:cytoplasm"/>
    <property type="evidence" value="ECO:0007669"/>
    <property type="project" value="UniProtKB-SubCell"/>
</dbReference>
<dbReference type="Pfam" id="PF10396">
    <property type="entry name" value="TrmE_N"/>
    <property type="match status" value="1"/>
</dbReference>
<feature type="binding site" evidence="7">
    <location>
        <begin position="222"/>
        <end position="227"/>
    </location>
    <ligand>
        <name>GTP</name>
        <dbReference type="ChEBI" id="CHEBI:37565"/>
    </ligand>
</feature>
<dbReference type="EC" id="3.6.-.-" evidence="7"/>
<feature type="domain" description="GTP-binding protein TrmE N-terminal" evidence="10">
    <location>
        <begin position="3"/>
        <end position="116"/>
    </location>
</feature>
<dbReference type="Pfam" id="PF01926">
    <property type="entry name" value="MMR_HSR1"/>
    <property type="match status" value="1"/>
</dbReference>
<dbReference type="GO" id="GO:0030488">
    <property type="term" value="P:tRNA methylation"/>
    <property type="evidence" value="ECO:0007669"/>
    <property type="project" value="TreeGrafter"/>
</dbReference>
<feature type="domain" description="MnmE helical" evidence="11">
    <location>
        <begin position="120"/>
        <end position="421"/>
    </location>
</feature>
<comment type="cofactor">
    <cofactor evidence="7">
        <name>K(+)</name>
        <dbReference type="ChEBI" id="CHEBI:29103"/>
    </cofactor>
    <text evidence="7">Binds 1 potassium ion per subunit.</text>
</comment>
<dbReference type="PANTHER" id="PTHR42714">
    <property type="entry name" value="TRNA MODIFICATION GTPASE GTPBP3"/>
    <property type="match status" value="1"/>
</dbReference>
<organism evidence="12 13">
    <name type="scientific">Aurantiacibacter spongiae</name>
    <dbReference type="NCBI Taxonomy" id="2488860"/>
    <lineage>
        <taxon>Bacteria</taxon>
        <taxon>Pseudomonadati</taxon>
        <taxon>Pseudomonadota</taxon>
        <taxon>Alphaproteobacteria</taxon>
        <taxon>Sphingomonadales</taxon>
        <taxon>Erythrobacteraceae</taxon>
        <taxon>Aurantiacibacter</taxon>
    </lineage>
</organism>
<dbReference type="InterPro" id="IPR027368">
    <property type="entry name" value="MnmE_dom2"/>
</dbReference>
<dbReference type="Gene3D" id="1.20.120.430">
    <property type="entry name" value="tRNA modification GTPase MnmE domain 2"/>
    <property type="match status" value="2"/>
</dbReference>
<dbReference type="InterPro" id="IPR027266">
    <property type="entry name" value="TrmE/GcvT-like"/>
</dbReference>
<keyword evidence="3 7" id="KW-0547">Nucleotide-binding</keyword>
<evidence type="ECO:0000256" key="4">
    <source>
        <dbReference type="ARBA" id="ARBA00022801"/>
    </source>
</evidence>
<protein>
    <recommendedName>
        <fullName evidence="7">tRNA modification GTPase MnmE</fullName>
        <ecNumber evidence="7">3.6.-.-</ecNumber>
    </recommendedName>
</protein>
<dbReference type="SUPFAM" id="SSF52540">
    <property type="entry name" value="P-loop containing nucleoside triphosphate hydrolases"/>
    <property type="match status" value="1"/>
</dbReference>
<dbReference type="CDD" id="cd04164">
    <property type="entry name" value="trmE"/>
    <property type="match status" value="1"/>
</dbReference>
<dbReference type="FunFam" id="3.30.1360.120:FF:000007">
    <property type="entry name" value="tRNA modification GTPase GTPBP3, mitochondrial"/>
    <property type="match status" value="1"/>
</dbReference>
<evidence type="ECO:0000256" key="3">
    <source>
        <dbReference type="ARBA" id="ARBA00022741"/>
    </source>
</evidence>
<dbReference type="InterPro" id="IPR005225">
    <property type="entry name" value="Small_GTP-bd"/>
</dbReference>
<evidence type="ECO:0000256" key="2">
    <source>
        <dbReference type="ARBA" id="ARBA00022694"/>
    </source>
</evidence>
<gene>
    <name evidence="7 12" type="primary">mnmE</name>
    <name evidence="7" type="synonym">trmE</name>
    <name evidence="12" type="ORF">EG799_07015</name>
</gene>
<sequence>MTTIFALSSGSPPAGIAVIRITGPDAFRAVDAVAGHRPEPRMATLTKFKDAHGNPLDTGLVILFPGPHSVTGEDVAEFHCHGGRAVIAAIESALAKVPNCRRAEAGEFTRRAFANGQLDLAEAEGLADLLSAETELQRRSALAMAGGALTREVEDWRRRLLQLSAQVEAALDFDEEDEVRHLPDEFKRSVQALLDDIRNVLDQPRAELLREGYRIALAGPPNVGKSTLFNALLESEAAITSDIAGTTRDVLVRSVAMRGIPMTFVDMAGLRTSGTDEIENIGIVRAREEMERADLVLWLGPEGEGPLGAWEVDARSDDPGRTPKKRPDSRVSARTGDGMNDLRRAIMETAQNAMPNPGAMAINRRQEQRLNEAHSALAGAIGMDDLLLVAESLREARIAFDGLIGRTSTEDVLDTIFGRFCIGK</sequence>
<feature type="domain" description="G" evidence="9">
    <location>
        <begin position="214"/>
        <end position="299"/>
    </location>
</feature>
<dbReference type="SUPFAM" id="SSF103025">
    <property type="entry name" value="Folate-binding domain"/>
    <property type="match status" value="1"/>
</dbReference>
<feature type="binding site" evidence="7">
    <location>
        <position position="243"/>
    </location>
    <ligand>
        <name>K(+)</name>
        <dbReference type="ChEBI" id="CHEBI:29103"/>
    </ligand>
</feature>
<keyword evidence="7" id="KW-0460">Magnesium</keyword>
<dbReference type="SUPFAM" id="SSF116878">
    <property type="entry name" value="TrmE connector domain"/>
    <property type="match status" value="1"/>
</dbReference>
<dbReference type="GO" id="GO:0046872">
    <property type="term" value="F:metal ion binding"/>
    <property type="evidence" value="ECO:0007669"/>
    <property type="project" value="UniProtKB-KW"/>
</dbReference>
<keyword evidence="7" id="KW-0963">Cytoplasm</keyword>
<dbReference type="InterPro" id="IPR031168">
    <property type="entry name" value="G_TrmE"/>
</dbReference>
<feature type="region of interest" description="Disordered" evidence="8">
    <location>
        <begin position="308"/>
        <end position="337"/>
    </location>
</feature>
<evidence type="ECO:0000256" key="6">
    <source>
        <dbReference type="ARBA" id="ARBA00023134"/>
    </source>
</evidence>
<reference evidence="12 13" key="1">
    <citation type="submission" date="2018-11" db="EMBL/GenBank/DDBJ databases">
        <title>Erythrobacter spongiae sp. nov., isolated from a marine sponge.</title>
        <authorList>
            <person name="Zhuang L."/>
            <person name="Luo L."/>
        </authorList>
    </citation>
    <scope>NUCLEOTIDE SEQUENCE [LARGE SCALE GENOMIC DNA]</scope>
    <source>
        <strain evidence="12 13">HN-E23</strain>
    </source>
</reference>
<keyword evidence="13" id="KW-1185">Reference proteome</keyword>
<evidence type="ECO:0000256" key="1">
    <source>
        <dbReference type="ARBA" id="ARBA00011043"/>
    </source>
</evidence>
<dbReference type="Pfam" id="PF12631">
    <property type="entry name" value="MnmE_helical"/>
    <property type="match status" value="1"/>
</dbReference>
<dbReference type="InterPro" id="IPR004520">
    <property type="entry name" value="GTPase_MnmE"/>
</dbReference>
<feature type="binding site" evidence="7">
    <location>
        <position position="247"/>
    </location>
    <ligand>
        <name>Mg(2+)</name>
        <dbReference type="ChEBI" id="CHEBI:18420"/>
    </ligand>
</feature>
<evidence type="ECO:0000256" key="8">
    <source>
        <dbReference type="SAM" id="MobiDB-lite"/>
    </source>
</evidence>
<evidence type="ECO:0000313" key="12">
    <source>
        <dbReference type="EMBL" id="RPF71390.1"/>
    </source>
</evidence>
<keyword evidence="2 7" id="KW-0819">tRNA processing</keyword>
<feature type="binding site" evidence="7">
    <location>
        <position position="241"/>
    </location>
    <ligand>
        <name>K(+)</name>
        <dbReference type="ChEBI" id="CHEBI:29103"/>
    </ligand>
</feature>
<evidence type="ECO:0000259" key="11">
    <source>
        <dbReference type="Pfam" id="PF12631"/>
    </source>
</evidence>
<feature type="binding site" evidence="7">
    <location>
        <position position="226"/>
    </location>
    <ligand>
        <name>Mg(2+)</name>
        <dbReference type="ChEBI" id="CHEBI:18420"/>
    </ligand>
</feature>
<dbReference type="PANTHER" id="PTHR42714:SF2">
    <property type="entry name" value="TRNA MODIFICATION GTPASE GTPBP3, MITOCHONDRIAL"/>
    <property type="match status" value="1"/>
</dbReference>
<name>A0A3N5CVA2_9SPHN</name>
<comment type="similarity">
    <text evidence="1 7">Belongs to the TRAFAC class TrmE-Era-EngA-EngB-Septin-like GTPase superfamily. TrmE GTPase family.</text>
</comment>
<comment type="subcellular location">
    <subcellularLocation>
        <location evidence="7">Cytoplasm</location>
    </subcellularLocation>
</comment>
<dbReference type="GO" id="GO:0003924">
    <property type="term" value="F:GTPase activity"/>
    <property type="evidence" value="ECO:0007669"/>
    <property type="project" value="UniProtKB-UniRule"/>
</dbReference>
<dbReference type="AlphaFoldDB" id="A0A3N5CVA2"/>
<dbReference type="Proteomes" id="UP000275232">
    <property type="component" value="Unassembled WGS sequence"/>
</dbReference>
<comment type="subunit">
    <text evidence="7">Homodimer. Heterotetramer of two MnmE and two MnmG subunits.</text>
</comment>
<feature type="binding site" evidence="7">
    <location>
        <position position="222"/>
    </location>
    <ligand>
        <name>K(+)</name>
        <dbReference type="ChEBI" id="CHEBI:29103"/>
    </ligand>
</feature>
<dbReference type="InterPro" id="IPR018948">
    <property type="entry name" value="GTP-bd_TrmE_N"/>
</dbReference>
<dbReference type="InterPro" id="IPR027417">
    <property type="entry name" value="P-loop_NTPase"/>
</dbReference>
<keyword evidence="4 7" id="KW-0378">Hydrolase</keyword>
<evidence type="ECO:0000256" key="5">
    <source>
        <dbReference type="ARBA" id="ARBA00022958"/>
    </source>
</evidence>
<dbReference type="OrthoDB" id="9805918at2"/>
<dbReference type="NCBIfam" id="NF003661">
    <property type="entry name" value="PRK05291.1-3"/>
    <property type="match status" value="1"/>
</dbReference>
<evidence type="ECO:0000259" key="10">
    <source>
        <dbReference type="Pfam" id="PF10396"/>
    </source>
</evidence>
<comment type="caution">
    <text evidence="12">The sequence shown here is derived from an EMBL/GenBank/DDBJ whole genome shotgun (WGS) entry which is preliminary data.</text>
</comment>
<proteinExistence type="inferred from homology"/>
<evidence type="ECO:0000256" key="7">
    <source>
        <dbReference type="HAMAP-Rule" id="MF_00379"/>
    </source>
</evidence>
<feature type="binding site" evidence="7">
    <location>
        <position position="246"/>
    </location>
    <ligand>
        <name>K(+)</name>
        <dbReference type="ChEBI" id="CHEBI:29103"/>
    </ligand>
</feature>